<dbReference type="NCBIfam" id="NF007321">
    <property type="entry name" value="PRK09813.1"/>
    <property type="match status" value="1"/>
</dbReference>
<dbReference type="Proteomes" id="UP000005384">
    <property type="component" value="Unassembled WGS sequence"/>
</dbReference>
<keyword evidence="2" id="KW-0808">Transferase</keyword>
<evidence type="ECO:0000256" key="3">
    <source>
        <dbReference type="ARBA" id="ARBA00022777"/>
    </source>
</evidence>
<protein>
    <recommendedName>
        <fullName evidence="4">Carbohydrate kinase PfkB domain-containing protein</fullName>
    </recommendedName>
</protein>
<dbReference type="InterPro" id="IPR002173">
    <property type="entry name" value="Carboh/pur_kinase_PfkB_CS"/>
</dbReference>
<dbReference type="EMBL" id="ADLN01000042">
    <property type="protein sequence ID" value="EHI59904.1"/>
    <property type="molecule type" value="Genomic_DNA"/>
</dbReference>
<proteinExistence type="inferred from homology"/>
<evidence type="ECO:0000256" key="1">
    <source>
        <dbReference type="ARBA" id="ARBA00010688"/>
    </source>
</evidence>
<sequence>MSEKREIRAVAVGFSCMDVYEKIGKCYPTGNGVDWGVHLRRMGVPVSVVSVTGDDEYGKTMREMLTREQIEISHLHEAHGDTCQMKMDLIDGVDRVHLEEVEGVMASFSLTKEDKEYIKTFDYLHTDLFGNVLGDLKELHEAGVKVVMDFSVFSDDEEYNTDENYRHVDYAFLSYEQDDEYIREHIKRIQSFGPAIVTATLGDKGSISYDGNRYYCHGIVPVSVVNTVGAGDSYIAGFTYGIMQGWDIPACQELGAKTSAQVITKFEPY</sequence>
<evidence type="ECO:0000313" key="5">
    <source>
        <dbReference type="EMBL" id="EHI59904.1"/>
    </source>
</evidence>
<evidence type="ECO:0000259" key="4">
    <source>
        <dbReference type="Pfam" id="PF00294"/>
    </source>
</evidence>
<dbReference type="Gene3D" id="3.40.1190.20">
    <property type="match status" value="1"/>
</dbReference>
<dbReference type="GO" id="GO:0016301">
    <property type="term" value="F:kinase activity"/>
    <property type="evidence" value="ECO:0007669"/>
    <property type="project" value="UniProtKB-KW"/>
</dbReference>
<dbReference type="PANTHER" id="PTHR43320">
    <property type="entry name" value="SUGAR KINASE"/>
    <property type="match status" value="1"/>
</dbReference>
<accession>G5IF27</accession>
<dbReference type="RefSeq" id="WP_006780084.1">
    <property type="nucleotide sequence ID" value="NZ_CP040506.1"/>
</dbReference>
<evidence type="ECO:0000313" key="6">
    <source>
        <dbReference type="Proteomes" id="UP000005384"/>
    </source>
</evidence>
<gene>
    <name evidence="5" type="ORF">HMPREF9473_02104</name>
</gene>
<comment type="caution">
    <text evidence="5">The sequence shown here is derived from an EMBL/GenBank/DDBJ whole genome shotgun (WGS) entry which is preliminary data.</text>
</comment>
<reference evidence="5 6" key="1">
    <citation type="submission" date="2011-08" db="EMBL/GenBank/DDBJ databases">
        <title>The Genome Sequence of Clostridium hathewayi WAL-18680.</title>
        <authorList>
            <consortium name="The Broad Institute Genome Sequencing Platform"/>
            <person name="Earl A."/>
            <person name="Ward D."/>
            <person name="Feldgarden M."/>
            <person name="Gevers D."/>
            <person name="Finegold S.M."/>
            <person name="Summanen P.H."/>
            <person name="Molitoris D.R."/>
            <person name="Song M."/>
            <person name="Daigneault M."/>
            <person name="Allen-Vercoe E."/>
            <person name="Young S.K."/>
            <person name="Zeng Q."/>
            <person name="Gargeya S."/>
            <person name="Fitzgerald M."/>
            <person name="Haas B."/>
            <person name="Abouelleil A."/>
            <person name="Alvarado L."/>
            <person name="Arachchi H.M."/>
            <person name="Berlin A."/>
            <person name="Brown A."/>
            <person name="Chapman S.B."/>
            <person name="Chen Z."/>
            <person name="Dunbar C."/>
            <person name="Freedman E."/>
            <person name="Gearin G."/>
            <person name="Gellesch M."/>
            <person name="Goldberg J."/>
            <person name="Griggs A."/>
            <person name="Gujja S."/>
            <person name="Heiman D."/>
            <person name="Howarth C."/>
            <person name="Larson L."/>
            <person name="Lui A."/>
            <person name="MacDonald P.J.P."/>
            <person name="Montmayeur A."/>
            <person name="Murphy C."/>
            <person name="Neiman D."/>
            <person name="Pearson M."/>
            <person name="Priest M."/>
            <person name="Roberts A."/>
            <person name="Saif S."/>
            <person name="Shea T."/>
            <person name="Shenoy N."/>
            <person name="Sisk P."/>
            <person name="Stolte C."/>
            <person name="Sykes S."/>
            <person name="Wortman J."/>
            <person name="Nusbaum C."/>
            <person name="Birren B."/>
        </authorList>
    </citation>
    <scope>NUCLEOTIDE SEQUENCE [LARGE SCALE GENOMIC DNA]</scope>
    <source>
        <strain evidence="5 6">WAL-18680</strain>
    </source>
</reference>
<dbReference type="PANTHER" id="PTHR43320:SF3">
    <property type="entry name" value="CARBOHYDRATE KINASE PFKB DOMAIN-CONTAINING PROTEIN"/>
    <property type="match status" value="1"/>
</dbReference>
<dbReference type="AlphaFoldDB" id="G5IF27"/>
<dbReference type="InterPro" id="IPR052700">
    <property type="entry name" value="Carb_kinase_PfkB-like"/>
</dbReference>
<dbReference type="PROSITE" id="PS00584">
    <property type="entry name" value="PFKB_KINASES_2"/>
    <property type="match status" value="1"/>
</dbReference>
<dbReference type="SUPFAM" id="SSF53613">
    <property type="entry name" value="Ribokinase-like"/>
    <property type="match status" value="1"/>
</dbReference>
<keyword evidence="3" id="KW-0418">Kinase</keyword>
<dbReference type="HOGENOM" id="CLU_027634_13_0_9"/>
<dbReference type="PATRIC" id="fig|742737.3.peg.2127"/>
<name>G5IF27_9FIRM</name>
<evidence type="ECO:0000256" key="2">
    <source>
        <dbReference type="ARBA" id="ARBA00022679"/>
    </source>
</evidence>
<dbReference type="InterPro" id="IPR011611">
    <property type="entry name" value="PfkB_dom"/>
</dbReference>
<comment type="similarity">
    <text evidence="1">Belongs to the carbohydrate kinase PfkB family.</text>
</comment>
<organism evidence="5 6">
    <name type="scientific">Hungatella hathewayi WAL-18680</name>
    <dbReference type="NCBI Taxonomy" id="742737"/>
    <lineage>
        <taxon>Bacteria</taxon>
        <taxon>Bacillati</taxon>
        <taxon>Bacillota</taxon>
        <taxon>Clostridia</taxon>
        <taxon>Lachnospirales</taxon>
        <taxon>Lachnospiraceae</taxon>
        <taxon>Hungatella</taxon>
    </lineage>
</organism>
<dbReference type="Pfam" id="PF00294">
    <property type="entry name" value="PfkB"/>
    <property type="match status" value="1"/>
</dbReference>
<keyword evidence="6" id="KW-1185">Reference proteome</keyword>
<feature type="domain" description="Carbohydrate kinase PfkB" evidence="4">
    <location>
        <begin position="35"/>
        <end position="266"/>
    </location>
</feature>
<dbReference type="InterPro" id="IPR029056">
    <property type="entry name" value="Ribokinase-like"/>
</dbReference>